<dbReference type="RefSeq" id="XP_013268899.1">
    <property type="nucleotide sequence ID" value="XM_013413445.1"/>
</dbReference>
<accession>A0A0D2GTU5</accession>
<evidence type="ECO:0000313" key="3">
    <source>
        <dbReference type="EMBL" id="KIX01763.1"/>
    </source>
</evidence>
<gene>
    <name evidence="3" type="ORF">Z518_09490</name>
</gene>
<evidence type="ECO:0008006" key="5">
    <source>
        <dbReference type="Google" id="ProtNLM"/>
    </source>
</evidence>
<protein>
    <recommendedName>
        <fullName evidence="5">Carboxylic ester hydrolase</fullName>
    </recommendedName>
</protein>
<feature type="region of interest" description="Disordered" evidence="1">
    <location>
        <begin position="233"/>
        <end position="252"/>
    </location>
</feature>
<keyword evidence="2" id="KW-0732">Signal</keyword>
<proteinExistence type="predicted"/>
<dbReference type="HOGENOM" id="CLU_1103286_0_0_1"/>
<dbReference type="AlphaFoldDB" id="A0A0D2GTU5"/>
<dbReference type="Proteomes" id="UP000053617">
    <property type="component" value="Unassembled WGS sequence"/>
</dbReference>
<evidence type="ECO:0000256" key="1">
    <source>
        <dbReference type="SAM" id="MobiDB-lite"/>
    </source>
</evidence>
<reference evidence="3 4" key="1">
    <citation type="submission" date="2015-01" db="EMBL/GenBank/DDBJ databases">
        <title>The Genome Sequence of Rhinocladiella mackenzie CBS 650.93.</title>
        <authorList>
            <consortium name="The Broad Institute Genomics Platform"/>
            <person name="Cuomo C."/>
            <person name="de Hoog S."/>
            <person name="Gorbushina A."/>
            <person name="Stielow B."/>
            <person name="Teixiera M."/>
            <person name="Abouelleil A."/>
            <person name="Chapman S.B."/>
            <person name="Priest M."/>
            <person name="Young S.K."/>
            <person name="Wortman J."/>
            <person name="Nusbaum C."/>
            <person name="Birren B."/>
        </authorList>
    </citation>
    <scope>NUCLEOTIDE SEQUENCE [LARGE SCALE GENOMIC DNA]</scope>
    <source>
        <strain evidence="3 4">CBS 650.93</strain>
    </source>
</reference>
<dbReference type="GeneID" id="25297561"/>
<name>A0A0D2GTU5_9EURO</name>
<keyword evidence="4" id="KW-1185">Reference proteome</keyword>
<evidence type="ECO:0000256" key="2">
    <source>
        <dbReference type="SAM" id="SignalP"/>
    </source>
</evidence>
<organism evidence="3 4">
    <name type="scientific">Rhinocladiella mackenziei CBS 650.93</name>
    <dbReference type="NCBI Taxonomy" id="1442369"/>
    <lineage>
        <taxon>Eukaryota</taxon>
        <taxon>Fungi</taxon>
        <taxon>Dikarya</taxon>
        <taxon>Ascomycota</taxon>
        <taxon>Pezizomycotina</taxon>
        <taxon>Eurotiomycetes</taxon>
        <taxon>Chaetothyriomycetidae</taxon>
        <taxon>Chaetothyriales</taxon>
        <taxon>Herpotrichiellaceae</taxon>
        <taxon>Rhinocladiella</taxon>
    </lineage>
</organism>
<sequence>MWLQSLLPMVLAACSLSAIVLMPMCASELPSTENAIPGCTLIHTSDMAPQISPTTAIYSAIMTIYFFTNFENNPIPRLNTCRRLQLLLGETAVATMEPMTHEPLKVMTRKATQAHTLLLVLMQQHCWTLRPTPATTFLPNAELLSGAAQEQLTAIMSAMFALNVADSSMNATDACAQVQTSKVATYGLEVSSDYSTNHSAICDNWDLFNQVDSHFGINTKAYRDIVCNNIPTETPTPSSMGQHRSFHVSQTE</sequence>
<feature type="chain" id="PRO_5002242766" description="Carboxylic ester hydrolase" evidence="2">
    <location>
        <begin position="18"/>
        <end position="252"/>
    </location>
</feature>
<dbReference type="VEuPathDB" id="FungiDB:Z518_09490"/>
<dbReference type="EMBL" id="KN847481">
    <property type="protein sequence ID" value="KIX01763.1"/>
    <property type="molecule type" value="Genomic_DNA"/>
</dbReference>
<dbReference type="OrthoDB" id="4116414at2759"/>
<feature type="signal peptide" evidence="2">
    <location>
        <begin position="1"/>
        <end position="17"/>
    </location>
</feature>
<evidence type="ECO:0000313" key="4">
    <source>
        <dbReference type="Proteomes" id="UP000053617"/>
    </source>
</evidence>